<name>A0ABM3GG51_NEOLC</name>
<keyword evidence="1" id="KW-1185">Reference proteome</keyword>
<protein>
    <submittedName>
        <fullName evidence="2">Uncharacterized protein LOC107220053 isoform X2</fullName>
    </submittedName>
</protein>
<dbReference type="GeneID" id="107220053"/>
<reference evidence="2" key="1">
    <citation type="submission" date="2025-08" db="UniProtKB">
        <authorList>
            <consortium name="RefSeq"/>
        </authorList>
    </citation>
    <scope>IDENTIFICATION</scope>
    <source>
        <tissue evidence="2">Thorax and Abdomen</tissue>
    </source>
</reference>
<evidence type="ECO:0000313" key="1">
    <source>
        <dbReference type="Proteomes" id="UP000829291"/>
    </source>
</evidence>
<dbReference type="Proteomes" id="UP000829291">
    <property type="component" value="Chromosome 6"/>
</dbReference>
<evidence type="ECO:0000313" key="2">
    <source>
        <dbReference type="RefSeq" id="XP_046599253.1"/>
    </source>
</evidence>
<proteinExistence type="predicted"/>
<organism evidence="1 2">
    <name type="scientific">Neodiprion lecontei</name>
    <name type="common">Redheaded pine sawfly</name>
    <dbReference type="NCBI Taxonomy" id="441921"/>
    <lineage>
        <taxon>Eukaryota</taxon>
        <taxon>Metazoa</taxon>
        <taxon>Ecdysozoa</taxon>
        <taxon>Arthropoda</taxon>
        <taxon>Hexapoda</taxon>
        <taxon>Insecta</taxon>
        <taxon>Pterygota</taxon>
        <taxon>Neoptera</taxon>
        <taxon>Endopterygota</taxon>
        <taxon>Hymenoptera</taxon>
        <taxon>Tenthredinoidea</taxon>
        <taxon>Diprionidae</taxon>
        <taxon>Diprioninae</taxon>
        <taxon>Neodiprion</taxon>
    </lineage>
</organism>
<dbReference type="RefSeq" id="XP_046599253.1">
    <property type="nucleotide sequence ID" value="XM_046743297.1"/>
</dbReference>
<gene>
    <name evidence="2" type="primary">LOC107220053</name>
</gene>
<sequence length="184" mass="20592">MHKSASIENNMEITHHEMQMGHVKIKKDNVTIDTVSQDVESRLTLKTDNLNEERQANGLHQVNGVLDSPKKSSELSSIVSVPQGVASSHKSQRDATLLNIEPKNSFRNHKSKEEPVSNVKGHLPVDSQSNEQCFWAILFRNQIILLSHQSPVSSGCTFSMKFFLVVEVHLTDSTTAYLPLNCPF</sequence>
<accession>A0ABM3GG51</accession>